<reference evidence="2 3" key="1">
    <citation type="submission" date="2014-04" db="EMBL/GenBank/DDBJ databases">
        <title>Evolutionary Origins and Diversification of the Mycorrhizal Mutualists.</title>
        <authorList>
            <consortium name="DOE Joint Genome Institute"/>
            <consortium name="Mycorrhizal Genomics Consortium"/>
            <person name="Kohler A."/>
            <person name="Kuo A."/>
            <person name="Nagy L.G."/>
            <person name="Floudas D."/>
            <person name="Copeland A."/>
            <person name="Barry K.W."/>
            <person name="Cichocki N."/>
            <person name="Veneault-Fourrey C."/>
            <person name="LaButti K."/>
            <person name="Lindquist E.A."/>
            <person name="Lipzen A."/>
            <person name="Lundell T."/>
            <person name="Morin E."/>
            <person name="Murat C."/>
            <person name="Riley R."/>
            <person name="Ohm R."/>
            <person name="Sun H."/>
            <person name="Tunlid A."/>
            <person name="Henrissat B."/>
            <person name="Grigoriev I.V."/>
            <person name="Hibbett D.S."/>
            <person name="Martin F."/>
        </authorList>
    </citation>
    <scope>NUCLEOTIDE SEQUENCE [LARGE SCALE GENOMIC DNA]</scope>
    <source>
        <strain evidence="2 3">FD-317 M1</strain>
    </source>
</reference>
<keyword evidence="3" id="KW-1185">Reference proteome</keyword>
<dbReference type="HOGENOM" id="CLU_665736_0_0_1"/>
<dbReference type="Proteomes" id="UP000053593">
    <property type="component" value="Unassembled WGS sequence"/>
</dbReference>
<name>A0A0D0C7B2_9AGAR</name>
<protein>
    <submittedName>
        <fullName evidence="2">Uncharacterized protein</fullName>
    </submittedName>
</protein>
<evidence type="ECO:0000313" key="2">
    <source>
        <dbReference type="EMBL" id="KIK58384.1"/>
    </source>
</evidence>
<accession>A0A0D0C7B2</accession>
<feature type="compositionally biased region" description="Basic and acidic residues" evidence="1">
    <location>
        <begin position="343"/>
        <end position="361"/>
    </location>
</feature>
<dbReference type="OrthoDB" id="10666382at2759"/>
<dbReference type="AlphaFoldDB" id="A0A0D0C7B2"/>
<evidence type="ECO:0000256" key="1">
    <source>
        <dbReference type="SAM" id="MobiDB-lite"/>
    </source>
</evidence>
<gene>
    <name evidence="2" type="ORF">GYMLUDRAFT_695511</name>
</gene>
<proteinExistence type="predicted"/>
<organism evidence="2 3">
    <name type="scientific">Collybiopsis luxurians FD-317 M1</name>
    <dbReference type="NCBI Taxonomy" id="944289"/>
    <lineage>
        <taxon>Eukaryota</taxon>
        <taxon>Fungi</taxon>
        <taxon>Dikarya</taxon>
        <taxon>Basidiomycota</taxon>
        <taxon>Agaricomycotina</taxon>
        <taxon>Agaricomycetes</taxon>
        <taxon>Agaricomycetidae</taxon>
        <taxon>Agaricales</taxon>
        <taxon>Marasmiineae</taxon>
        <taxon>Omphalotaceae</taxon>
        <taxon>Collybiopsis</taxon>
        <taxon>Collybiopsis luxurians</taxon>
    </lineage>
</organism>
<feature type="region of interest" description="Disordered" evidence="1">
    <location>
        <begin position="343"/>
        <end position="366"/>
    </location>
</feature>
<evidence type="ECO:0000313" key="3">
    <source>
        <dbReference type="Proteomes" id="UP000053593"/>
    </source>
</evidence>
<sequence>MFASEQFYNVLIKYVTKHYGISLKLYEKNISTHLQLLDLIVSNDRMWTEYPRVVYSSLATMGKYAKSWQDWKQLDEADLKPEQDLLLNTVIKCFDSDTVWESLVNVPNEHVGPGTSSRQITEIFETLAVALKVNQGVISRDLISSQLANKFIKKCTSAIEQGHRHYFIHWLLREVLDHILLPIDGVWTDTVWNQLLESNIPPEVIAYEPLSGFEDALKSLVETNYELFSKVMDYFSSNGSLERFCVQSLGSIFLSPIMRISFFLAQLNAQSGFVIPEERWQKCILELSQDSFKYDGRYFFNHEFTKNLPKLKTFIENGCNGPIPGDKDYDPLPEIVLPARPDLEMAPEGRNELPGESKSEPEDSETMGWWRRVRSILPTLMQTVKFFQKSVQDRDIEKAVVPDQSAANESKGM</sequence>
<dbReference type="EMBL" id="KN834785">
    <property type="protein sequence ID" value="KIK58384.1"/>
    <property type="molecule type" value="Genomic_DNA"/>
</dbReference>